<accession>A0A1S2VM58</accession>
<evidence type="ECO:0000313" key="1">
    <source>
        <dbReference type="EMBL" id="OIN59843.1"/>
    </source>
</evidence>
<dbReference type="AlphaFoldDB" id="A0A1S2VM58"/>
<dbReference type="Proteomes" id="UP000181790">
    <property type="component" value="Unassembled WGS sequence"/>
</dbReference>
<proteinExistence type="predicted"/>
<evidence type="ECO:0000313" key="2">
    <source>
        <dbReference type="Proteomes" id="UP000181790"/>
    </source>
</evidence>
<gene>
    <name evidence="1" type="ORF">BLX24_08265</name>
</gene>
<reference evidence="1 2" key="1">
    <citation type="submission" date="2016-10" db="EMBL/GenBank/DDBJ databases">
        <title>Arsenicibacter rosenii gen. nov., sp. nov., an efficient arsenic-methylating bacterium isolated from an arsenic-contaminated paddy soil.</title>
        <authorList>
            <person name="Huang K."/>
        </authorList>
    </citation>
    <scope>NUCLEOTIDE SEQUENCE [LARGE SCALE GENOMIC DNA]</scope>
    <source>
        <strain evidence="1 2">SM-1</strain>
    </source>
</reference>
<sequence>MYVRGMIEVIDLFERTPGRWHPDVMKSGHDWETVLVELRQAILHIRTDPFRVTVKVKGDRLAGMKVEVICANLVIRRRVIDKLLPVVTPKQEPRPKPQRDDQLAAYRQDRRVISLTQKIDELDRPDLTSEEQARRAMFIRILNDLKTREYPDL</sequence>
<organism evidence="1 2">
    <name type="scientific">Arsenicibacter rosenii</name>
    <dbReference type="NCBI Taxonomy" id="1750698"/>
    <lineage>
        <taxon>Bacteria</taxon>
        <taxon>Pseudomonadati</taxon>
        <taxon>Bacteroidota</taxon>
        <taxon>Cytophagia</taxon>
        <taxon>Cytophagales</taxon>
        <taxon>Spirosomataceae</taxon>
        <taxon>Arsenicibacter</taxon>
    </lineage>
</organism>
<comment type="caution">
    <text evidence="1">The sequence shown here is derived from an EMBL/GenBank/DDBJ whole genome shotgun (WGS) entry which is preliminary data.</text>
</comment>
<protein>
    <submittedName>
        <fullName evidence="1">Uncharacterized protein</fullName>
    </submittedName>
</protein>
<keyword evidence="2" id="KW-1185">Reference proteome</keyword>
<dbReference type="EMBL" id="MORL01000003">
    <property type="protein sequence ID" value="OIN59843.1"/>
    <property type="molecule type" value="Genomic_DNA"/>
</dbReference>
<name>A0A1S2VM58_9BACT</name>